<dbReference type="PANTHER" id="PTHR20882">
    <property type="entry name" value="CYTOPLASMIC TRNA 2-THIOLATION PROTEIN 2"/>
    <property type="match status" value="1"/>
</dbReference>
<dbReference type="InterPro" id="IPR014729">
    <property type="entry name" value="Rossmann-like_a/b/a_fold"/>
</dbReference>
<sequence>MCSVNDAGDIEDLNNTGLLSNFKYKVLAEKCNKCKDEKPCVILRKKDAYCKSCFLTSTVHKFKALLGKHKLIKDGDKVLVYYHGGHSGTALLHFLRTNLDLNSPKKLRFIPVCLFIEKHYFLSREERIDNLRRIFNYMRTFDIPIYFTSLTDYCKNGFSENTLLTKNFEELELDNKEGEFMKDLFEKSESLANDVQTINIRKLLISCAKKLKCKFIFTPELATDIASQLLVNTALGRGSHIPLDTGFCDTRNEHVTILRPLRVFDIKELALYNHFCNLDAIMLQTDLPKSQKSIQNLIENFVIDLQTNFPATVTTVLKTGDKLSMKKNKNENRICYICQSPIEVACQQLTTDEAIKYSHQISTQPELVGGDILKDNFGTVIDTKTCFSCSRIEQFLISTSTEKV</sequence>
<dbReference type="GO" id="GO:0000049">
    <property type="term" value="F:tRNA binding"/>
    <property type="evidence" value="ECO:0007669"/>
    <property type="project" value="InterPro"/>
</dbReference>
<comment type="pathway">
    <text evidence="3">tRNA modification; 5-methoxycarbonylmethyl-2-thiouridine-tRNA biosynthesis.</text>
</comment>
<dbReference type="Proteomes" id="UP001431783">
    <property type="component" value="Unassembled WGS sequence"/>
</dbReference>
<dbReference type="GO" id="GO:0016779">
    <property type="term" value="F:nucleotidyltransferase activity"/>
    <property type="evidence" value="ECO:0007669"/>
    <property type="project" value="UniProtKB-UniRule"/>
</dbReference>
<keyword evidence="5" id="KW-1185">Reference proteome</keyword>
<name>A0AAW1UT80_9CUCU</name>
<dbReference type="Gene3D" id="3.40.50.620">
    <property type="entry name" value="HUPs"/>
    <property type="match status" value="1"/>
</dbReference>
<dbReference type="GO" id="GO:0016783">
    <property type="term" value="F:sulfurtransferase activity"/>
    <property type="evidence" value="ECO:0007669"/>
    <property type="project" value="TreeGrafter"/>
</dbReference>
<evidence type="ECO:0000256" key="1">
    <source>
        <dbReference type="ARBA" id="ARBA00022490"/>
    </source>
</evidence>
<evidence type="ECO:0000313" key="4">
    <source>
        <dbReference type="EMBL" id="KAK9886028.1"/>
    </source>
</evidence>
<comment type="similarity">
    <text evidence="3">Belongs to the CTU2/NCS2 family.</text>
</comment>
<protein>
    <recommendedName>
        <fullName evidence="3">Cytoplasmic tRNA 2-thiolation protein 2</fullName>
    </recommendedName>
</protein>
<evidence type="ECO:0000313" key="5">
    <source>
        <dbReference type="Proteomes" id="UP001431783"/>
    </source>
</evidence>
<dbReference type="HAMAP" id="MF_03054">
    <property type="entry name" value="CTU2"/>
    <property type="match status" value="1"/>
</dbReference>
<reference evidence="4 5" key="1">
    <citation type="submission" date="2023-03" db="EMBL/GenBank/DDBJ databases">
        <title>Genome insight into feeding habits of ladybird beetles.</title>
        <authorList>
            <person name="Li H.-S."/>
            <person name="Huang Y.-H."/>
            <person name="Pang H."/>
        </authorList>
    </citation>
    <scope>NUCLEOTIDE SEQUENCE [LARGE SCALE GENOMIC DNA]</scope>
    <source>
        <strain evidence="4">SYSU_2023b</strain>
        <tissue evidence="4">Whole body</tissue>
    </source>
</reference>
<comment type="function">
    <text evidence="3">Plays a central role in 2-thiolation of mcm(5)S(2)U at tRNA wobble positions of tRNA(Lys), tRNA(Glu) and tRNA(Gln). May act by forming a heterodimer with NCS6/CTU1 that ligates sulfur from thiocarboxylated URM1 onto the uridine of tRNAs at wobble position.</text>
</comment>
<dbReference type="GO" id="GO:0005829">
    <property type="term" value="C:cytosol"/>
    <property type="evidence" value="ECO:0007669"/>
    <property type="project" value="TreeGrafter"/>
</dbReference>
<dbReference type="GO" id="GO:0032447">
    <property type="term" value="P:protein urmylation"/>
    <property type="evidence" value="ECO:0007669"/>
    <property type="project" value="UniProtKB-UniRule"/>
</dbReference>
<comment type="caution">
    <text evidence="4">The sequence shown here is derived from an EMBL/GenBank/DDBJ whole genome shotgun (WGS) entry which is preliminary data.</text>
</comment>
<keyword evidence="2 3" id="KW-0819">tRNA processing</keyword>
<organism evidence="4 5">
    <name type="scientific">Henosepilachna vigintioctopunctata</name>
    <dbReference type="NCBI Taxonomy" id="420089"/>
    <lineage>
        <taxon>Eukaryota</taxon>
        <taxon>Metazoa</taxon>
        <taxon>Ecdysozoa</taxon>
        <taxon>Arthropoda</taxon>
        <taxon>Hexapoda</taxon>
        <taxon>Insecta</taxon>
        <taxon>Pterygota</taxon>
        <taxon>Neoptera</taxon>
        <taxon>Endopterygota</taxon>
        <taxon>Coleoptera</taxon>
        <taxon>Polyphaga</taxon>
        <taxon>Cucujiformia</taxon>
        <taxon>Coccinelloidea</taxon>
        <taxon>Coccinellidae</taxon>
        <taxon>Epilachninae</taxon>
        <taxon>Epilachnini</taxon>
        <taxon>Henosepilachna</taxon>
    </lineage>
</organism>
<dbReference type="PANTHER" id="PTHR20882:SF14">
    <property type="entry name" value="CYTOPLASMIC TRNA 2-THIOLATION PROTEIN 2"/>
    <property type="match status" value="1"/>
</dbReference>
<proteinExistence type="inferred from homology"/>
<evidence type="ECO:0000256" key="2">
    <source>
        <dbReference type="ARBA" id="ARBA00022694"/>
    </source>
</evidence>
<dbReference type="SUPFAM" id="SSF52402">
    <property type="entry name" value="Adenine nucleotide alpha hydrolases-like"/>
    <property type="match status" value="1"/>
</dbReference>
<gene>
    <name evidence="4" type="ORF">WA026_014814</name>
</gene>
<dbReference type="GO" id="GO:0002143">
    <property type="term" value="P:tRNA wobble position uridine thiolation"/>
    <property type="evidence" value="ECO:0007669"/>
    <property type="project" value="TreeGrafter"/>
</dbReference>
<dbReference type="AlphaFoldDB" id="A0AAW1UT80"/>
<evidence type="ECO:0000256" key="3">
    <source>
        <dbReference type="HAMAP-Rule" id="MF_03054"/>
    </source>
</evidence>
<dbReference type="EMBL" id="JARQZJ010000098">
    <property type="protein sequence ID" value="KAK9886028.1"/>
    <property type="molecule type" value="Genomic_DNA"/>
</dbReference>
<keyword evidence="1 3" id="KW-0963">Cytoplasm</keyword>
<dbReference type="InterPro" id="IPR019407">
    <property type="entry name" value="CTU2"/>
</dbReference>
<comment type="subcellular location">
    <subcellularLocation>
        <location evidence="3">Cytoplasm</location>
    </subcellularLocation>
</comment>
<dbReference type="Pfam" id="PF10288">
    <property type="entry name" value="CTU2"/>
    <property type="match status" value="1"/>
</dbReference>
<accession>A0AAW1UT80</accession>